<dbReference type="PIRSF" id="PIRSF000412">
    <property type="entry name" value="SHMT"/>
    <property type="match status" value="1"/>
</dbReference>
<evidence type="ECO:0000313" key="15">
    <source>
        <dbReference type="Proteomes" id="UP000317199"/>
    </source>
</evidence>
<protein>
    <recommendedName>
        <fullName evidence="11">Serine hydroxymethyltransferase</fullName>
        <shortName evidence="11">SHMT</shortName>
        <shortName evidence="11">Serine methylase</shortName>
        <ecNumber evidence="11">2.1.2.1</ecNumber>
    </recommendedName>
</protein>
<dbReference type="InterPro" id="IPR039429">
    <property type="entry name" value="SHMT-like_dom"/>
</dbReference>
<keyword evidence="10 11" id="KW-0663">Pyridoxal phosphate</keyword>
<feature type="site" description="Plays an important role in substrate specificity" evidence="11">
    <location>
        <position position="233"/>
    </location>
</feature>
<dbReference type="UniPathway" id="UPA00193"/>
<reference evidence="14 15" key="1">
    <citation type="submission" date="2019-06" db="EMBL/GenBank/DDBJ databases">
        <title>Lysobacter alkalisoli sp. nov. isolated from saline-alkali soil.</title>
        <authorList>
            <person name="Sun J.-Q."/>
            <person name="Xu L."/>
        </authorList>
    </citation>
    <scope>NUCLEOTIDE SEQUENCE [LARGE SCALE GENOMIC DNA]</scope>
    <source>
        <strain evidence="14 15">SJ-36</strain>
    </source>
</reference>
<evidence type="ECO:0000313" key="14">
    <source>
        <dbReference type="EMBL" id="QDH70979.1"/>
    </source>
</evidence>
<dbReference type="PANTHER" id="PTHR11680:SF50">
    <property type="entry name" value="SERINE HYDROXYMETHYLTRANSFERASE"/>
    <property type="match status" value="1"/>
</dbReference>
<evidence type="ECO:0000256" key="3">
    <source>
        <dbReference type="ARBA" id="ARBA00004496"/>
    </source>
</evidence>
<keyword evidence="6 11" id="KW-0963">Cytoplasm</keyword>
<dbReference type="InterPro" id="IPR019798">
    <property type="entry name" value="Ser_HO-MeTrfase_PLP_BS"/>
</dbReference>
<feature type="modified residue" description="N6-(pyridoxal phosphate)lysine" evidence="11 12">
    <location>
        <position position="234"/>
    </location>
</feature>
<dbReference type="Gene3D" id="3.40.640.10">
    <property type="entry name" value="Type I PLP-dependent aspartate aminotransferase-like (Major domain)"/>
    <property type="match status" value="1"/>
</dbReference>
<evidence type="ECO:0000256" key="12">
    <source>
        <dbReference type="PIRSR" id="PIRSR000412-50"/>
    </source>
</evidence>
<gene>
    <name evidence="11" type="primary">glyA</name>
    <name evidence="14" type="ORF">FKV23_13460</name>
</gene>
<evidence type="ECO:0000256" key="2">
    <source>
        <dbReference type="ARBA" id="ARBA00001933"/>
    </source>
</evidence>
<accession>A0A514BVB4</accession>
<evidence type="ECO:0000256" key="1">
    <source>
        <dbReference type="ARBA" id="ARBA00001528"/>
    </source>
</evidence>
<evidence type="ECO:0000256" key="11">
    <source>
        <dbReference type="HAMAP-Rule" id="MF_00051"/>
    </source>
</evidence>
<dbReference type="GO" id="GO:0030170">
    <property type="term" value="F:pyridoxal phosphate binding"/>
    <property type="evidence" value="ECO:0007669"/>
    <property type="project" value="UniProtKB-UniRule"/>
</dbReference>
<evidence type="ECO:0000256" key="6">
    <source>
        <dbReference type="ARBA" id="ARBA00022490"/>
    </source>
</evidence>
<keyword evidence="14" id="KW-0489">Methyltransferase</keyword>
<evidence type="ECO:0000256" key="9">
    <source>
        <dbReference type="ARBA" id="ARBA00022679"/>
    </source>
</evidence>
<comment type="function">
    <text evidence="11">Catalyzes the reversible interconversion of serine and glycine with tetrahydrofolate (THF) serving as the one-carbon carrier. This reaction serves as the major source of one-carbon groups required for the biosynthesis of purines, thymidylate, methionine, and other important biomolecules. Also exhibits THF-independent aldolase activity toward beta-hydroxyamino acids, producing glycine and aldehydes, via a retro-aldol mechanism.</text>
</comment>
<dbReference type="EC" id="2.1.2.1" evidence="11"/>
<dbReference type="SUPFAM" id="SSF53383">
    <property type="entry name" value="PLP-dependent transferases"/>
    <property type="match status" value="1"/>
</dbReference>
<dbReference type="NCBIfam" id="NF000586">
    <property type="entry name" value="PRK00011.1"/>
    <property type="match status" value="1"/>
</dbReference>
<keyword evidence="15" id="KW-1185">Reference proteome</keyword>
<dbReference type="InterPro" id="IPR015424">
    <property type="entry name" value="PyrdxlP-dep_Trfase"/>
</dbReference>
<dbReference type="PROSITE" id="PS00096">
    <property type="entry name" value="SHMT"/>
    <property type="match status" value="1"/>
</dbReference>
<dbReference type="UniPathway" id="UPA00288">
    <property type="reaction ID" value="UER01023"/>
</dbReference>
<dbReference type="FunFam" id="3.90.1150.10:FF:000003">
    <property type="entry name" value="Serine hydroxymethyltransferase"/>
    <property type="match status" value="1"/>
</dbReference>
<dbReference type="InterPro" id="IPR001085">
    <property type="entry name" value="Ser_HO-MeTrfase"/>
</dbReference>
<feature type="binding site" evidence="11">
    <location>
        <position position="251"/>
    </location>
    <ligand>
        <name>(6S)-5,6,7,8-tetrahydrofolate</name>
        <dbReference type="ChEBI" id="CHEBI:57453"/>
    </ligand>
</feature>
<dbReference type="Gene3D" id="3.90.1150.10">
    <property type="entry name" value="Aspartate Aminotransferase, domain 1"/>
    <property type="match status" value="1"/>
</dbReference>
<dbReference type="PANTHER" id="PTHR11680">
    <property type="entry name" value="SERINE HYDROXYMETHYLTRANSFERASE"/>
    <property type="match status" value="1"/>
</dbReference>
<dbReference type="KEGG" id="lyj:FKV23_13460"/>
<dbReference type="InterPro" id="IPR015421">
    <property type="entry name" value="PyrdxlP-dep_Trfase_major"/>
</dbReference>
<comment type="caution">
    <text evidence="11">Lacks conserved residue(s) required for the propagation of feature annotation.</text>
</comment>
<keyword evidence="7 11" id="KW-0554">One-carbon metabolism</keyword>
<dbReference type="Pfam" id="PF00464">
    <property type="entry name" value="SHMT"/>
    <property type="match status" value="1"/>
</dbReference>
<dbReference type="RefSeq" id="WP_141624311.1">
    <property type="nucleotide sequence ID" value="NZ_CP041242.1"/>
</dbReference>
<comment type="pathway">
    <text evidence="11">Amino-acid biosynthesis; glycine biosynthesis; glycine from L-serine: step 1/1.</text>
</comment>
<evidence type="ECO:0000259" key="13">
    <source>
        <dbReference type="Pfam" id="PF00464"/>
    </source>
</evidence>
<dbReference type="GO" id="GO:0035999">
    <property type="term" value="P:tetrahydrofolate interconversion"/>
    <property type="evidence" value="ECO:0007669"/>
    <property type="project" value="UniProtKB-UniRule"/>
</dbReference>
<dbReference type="InterPro" id="IPR049943">
    <property type="entry name" value="Ser_HO-MeTrfase-like"/>
</dbReference>
<feature type="binding site" evidence="11">
    <location>
        <begin position="130"/>
        <end position="132"/>
    </location>
    <ligand>
        <name>(6S)-5,6,7,8-tetrahydrofolate</name>
        <dbReference type="ChEBI" id="CHEBI:57453"/>
    </ligand>
</feature>
<dbReference type="GO" id="GO:0019264">
    <property type="term" value="P:glycine biosynthetic process from serine"/>
    <property type="evidence" value="ECO:0007669"/>
    <property type="project" value="UniProtKB-UniRule"/>
</dbReference>
<feature type="binding site" evidence="11">
    <location>
        <position position="126"/>
    </location>
    <ligand>
        <name>(6S)-5,6,7,8-tetrahydrofolate</name>
        <dbReference type="ChEBI" id="CHEBI:57453"/>
    </ligand>
</feature>
<feature type="domain" description="Serine hydroxymethyltransferase-like" evidence="13">
    <location>
        <begin position="9"/>
        <end position="391"/>
    </location>
</feature>
<comment type="similarity">
    <text evidence="4 11">Belongs to the SHMT family.</text>
</comment>
<dbReference type="GO" id="GO:0032259">
    <property type="term" value="P:methylation"/>
    <property type="evidence" value="ECO:0007669"/>
    <property type="project" value="UniProtKB-KW"/>
</dbReference>
<dbReference type="EMBL" id="CP041242">
    <property type="protein sequence ID" value="QDH70979.1"/>
    <property type="molecule type" value="Genomic_DNA"/>
</dbReference>
<keyword evidence="9 11" id="KW-0808">Transferase</keyword>
<keyword evidence="8 11" id="KW-0028">Amino-acid biosynthesis</keyword>
<dbReference type="GO" id="GO:0005829">
    <property type="term" value="C:cytosol"/>
    <property type="evidence" value="ECO:0007669"/>
    <property type="project" value="TreeGrafter"/>
</dbReference>
<dbReference type="GO" id="GO:0008168">
    <property type="term" value="F:methyltransferase activity"/>
    <property type="evidence" value="ECO:0007669"/>
    <property type="project" value="UniProtKB-KW"/>
</dbReference>
<evidence type="ECO:0000256" key="4">
    <source>
        <dbReference type="ARBA" id="ARBA00006376"/>
    </source>
</evidence>
<comment type="cofactor">
    <cofactor evidence="2 11 12">
        <name>pyridoxal 5'-phosphate</name>
        <dbReference type="ChEBI" id="CHEBI:597326"/>
    </cofactor>
</comment>
<proteinExistence type="inferred from homology"/>
<organism evidence="14 15">
    <name type="scientific">Marilutibacter alkalisoli</name>
    <dbReference type="NCBI Taxonomy" id="2591633"/>
    <lineage>
        <taxon>Bacteria</taxon>
        <taxon>Pseudomonadati</taxon>
        <taxon>Pseudomonadota</taxon>
        <taxon>Gammaproteobacteria</taxon>
        <taxon>Lysobacterales</taxon>
        <taxon>Lysobacteraceae</taxon>
        <taxon>Marilutibacter</taxon>
    </lineage>
</organism>
<evidence type="ECO:0000256" key="10">
    <source>
        <dbReference type="ARBA" id="ARBA00022898"/>
    </source>
</evidence>
<sequence>MFPRDARIEGFDPELAQAIADEAQRQEDHVELIASENYASPRVMEAQGSVLTNKYAEGYPGKRYYGGCEYVDVAEQLAIHRLKQLFGGGSTENMYANVQPHSGSQANQAVYLALLNPGDTILGMSLAHGGHLTHGAKVNVSGKLFNAIQYGVDDQGLIDYDEVEKLALEHKPKMVVAGFSAYSQKIDWARFRAIADKVGAYLFVDMAHVAGLIAAGVYPNPLPHAHVVTSTTHKTLRGPRGGIIVAQDPSEELVKKLQSIVFPGIQGGPLMHVIAAKAVAFKEALEPAFTAYQQQVVKNAQAMAKVVIERGYKIVSGGTENHLMLIDMIGKGVTGKAAEAALGKAHITVNKNAVPNDPQKPFVTSGLRIGTPAVTTRGYQEADCIELAHWICDVLDAPEDEGVIAAVREKVTEQCRRFPVYG</sequence>
<dbReference type="CDD" id="cd00378">
    <property type="entry name" value="SHMT"/>
    <property type="match status" value="1"/>
</dbReference>
<dbReference type="GO" id="GO:0004372">
    <property type="term" value="F:glycine hydroxymethyltransferase activity"/>
    <property type="evidence" value="ECO:0007669"/>
    <property type="project" value="UniProtKB-UniRule"/>
</dbReference>
<evidence type="ECO:0000256" key="5">
    <source>
        <dbReference type="ARBA" id="ARBA00011738"/>
    </source>
</evidence>
<dbReference type="OrthoDB" id="9803846at2"/>
<dbReference type="Proteomes" id="UP000317199">
    <property type="component" value="Chromosome"/>
</dbReference>
<comment type="subunit">
    <text evidence="5 11">Homodimer.</text>
</comment>
<evidence type="ECO:0000256" key="8">
    <source>
        <dbReference type="ARBA" id="ARBA00022605"/>
    </source>
</evidence>
<dbReference type="InterPro" id="IPR015422">
    <property type="entry name" value="PyrdxlP-dep_Trfase_small"/>
</dbReference>
<comment type="catalytic activity">
    <reaction evidence="1 11">
        <text>(6R)-5,10-methylene-5,6,7,8-tetrahydrofolate + glycine + H2O = (6S)-5,6,7,8-tetrahydrofolate + L-serine</text>
        <dbReference type="Rhea" id="RHEA:15481"/>
        <dbReference type="ChEBI" id="CHEBI:15377"/>
        <dbReference type="ChEBI" id="CHEBI:15636"/>
        <dbReference type="ChEBI" id="CHEBI:33384"/>
        <dbReference type="ChEBI" id="CHEBI:57305"/>
        <dbReference type="ChEBI" id="CHEBI:57453"/>
        <dbReference type="EC" id="2.1.2.1"/>
    </reaction>
</comment>
<name>A0A514BVB4_9GAMM</name>
<comment type="pathway">
    <text evidence="11">One-carbon metabolism; tetrahydrofolate interconversion.</text>
</comment>
<dbReference type="AlphaFoldDB" id="A0A514BVB4"/>
<dbReference type="FunFam" id="3.40.640.10:FF:000001">
    <property type="entry name" value="Serine hydroxymethyltransferase"/>
    <property type="match status" value="1"/>
</dbReference>
<dbReference type="HAMAP" id="MF_00051">
    <property type="entry name" value="SHMT"/>
    <property type="match status" value="1"/>
</dbReference>
<comment type="subcellular location">
    <subcellularLocation>
        <location evidence="3 11">Cytoplasm</location>
    </subcellularLocation>
</comment>
<evidence type="ECO:0000256" key="7">
    <source>
        <dbReference type="ARBA" id="ARBA00022563"/>
    </source>
</evidence>